<keyword evidence="2" id="KW-0732">Signal</keyword>
<dbReference type="PANTHER" id="PTHR42779:SF1">
    <property type="entry name" value="PROTEIN YNJB"/>
    <property type="match status" value="1"/>
</dbReference>
<feature type="signal peptide" evidence="2">
    <location>
        <begin position="1"/>
        <end position="21"/>
    </location>
</feature>
<dbReference type="PANTHER" id="PTHR42779">
    <property type="entry name" value="PROTEIN YNJB"/>
    <property type="match status" value="1"/>
</dbReference>
<evidence type="ECO:0000313" key="3">
    <source>
        <dbReference type="EMBL" id="TDU22286.1"/>
    </source>
</evidence>
<comment type="caution">
    <text evidence="3">The sequence shown here is derived from an EMBL/GenBank/DDBJ whole genome shotgun (WGS) entry which is preliminary data.</text>
</comment>
<dbReference type="AlphaFoldDB" id="A0A4V3F537"/>
<feature type="chain" id="PRO_5020979921" evidence="2">
    <location>
        <begin position="22"/>
        <end position="401"/>
    </location>
</feature>
<name>A0A4V3F537_9GAMM</name>
<feature type="region of interest" description="Disordered" evidence="1">
    <location>
        <begin position="357"/>
        <end position="382"/>
    </location>
</feature>
<dbReference type="InterPro" id="IPR006059">
    <property type="entry name" value="SBP"/>
</dbReference>
<dbReference type="NCBIfam" id="NF008633">
    <property type="entry name" value="PRK11622.1"/>
    <property type="match status" value="1"/>
</dbReference>
<dbReference type="EMBL" id="SOBR01000004">
    <property type="protein sequence ID" value="TDU22286.1"/>
    <property type="molecule type" value="Genomic_DNA"/>
</dbReference>
<feature type="compositionally biased region" description="Basic and acidic residues" evidence="1">
    <location>
        <begin position="357"/>
        <end position="366"/>
    </location>
</feature>
<sequence length="401" mass="44483">MTFSRGVLVAVLSLLPTMGQAYELSDWDSVTAAARGQTVYWNAWGGDPRTNAYIDWVAEEVDERYGIDLEHVKVSDTAAAVTRVVAEKAAGNEDRGAVDLIWLNGENFATMKENDLLYGPWAEQLPHFPLTAPNQNPEVREDFTLPVEGYEAPWGRAQITFYYDSARVDEPPRSIPALLDWAKAHPGRFTYPQPPAFLGTTFLKQALLALTEHREALYAPVGEADFESVTAPLWAYLDRLHPYLWREGERFPAGGPRMRQLMGDGALSLAFTFTPSAPAAAVLDYQLPPTTRSYILDDGTLGNVHFVAIPFNAQHKAGALTVANFLLSPEAQARKQDLSLWGDATVLDMSRLSPEQREAFARDGRAAESLPPSSLGETLREPHPSWIAPLEEAWRQRYGAQ</sequence>
<dbReference type="OrthoDB" id="3239593at2"/>
<dbReference type="PIRSF" id="PIRSF029172">
    <property type="entry name" value="UCP029172_ABC_sbc_YnjB"/>
    <property type="match status" value="1"/>
</dbReference>
<keyword evidence="4" id="KW-1185">Reference proteome</keyword>
<proteinExistence type="predicted"/>
<accession>A0A4V3F537</accession>
<dbReference type="Gene3D" id="3.40.190.10">
    <property type="entry name" value="Periplasmic binding protein-like II"/>
    <property type="match status" value="2"/>
</dbReference>
<dbReference type="InterPro" id="IPR027020">
    <property type="entry name" value="YnjB"/>
</dbReference>
<evidence type="ECO:0000256" key="2">
    <source>
        <dbReference type="SAM" id="SignalP"/>
    </source>
</evidence>
<reference evidence="3 4" key="1">
    <citation type="submission" date="2019-03" db="EMBL/GenBank/DDBJ databases">
        <title>Genomic Encyclopedia of Type Strains, Phase IV (KMG-IV): sequencing the most valuable type-strain genomes for metagenomic binning, comparative biology and taxonomic classification.</title>
        <authorList>
            <person name="Goeker M."/>
        </authorList>
    </citation>
    <scope>NUCLEOTIDE SEQUENCE [LARGE SCALE GENOMIC DNA]</scope>
    <source>
        <strain evidence="3 4">DSM 6770</strain>
    </source>
</reference>
<dbReference type="RefSeq" id="WP_133697657.1">
    <property type="nucleotide sequence ID" value="NZ_SOBR01000004.1"/>
</dbReference>
<gene>
    <name evidence="3" type="ORF">C8E00_104467</name>
</gene>
<dbReference type="Pfam" id="PF13416">
    <property type="entry name" value="SBP_bac_8"/>
    <property type="match status" value="1"/>
</dbReference>
<dbReference type="SUPFAM" id="SSF53850">
    <property type="entry name" value="Periplasmic binding protein-like II"/>
    <property type="match status" value="1"/>
</dbReference>
<evidence type="ECO:0000256" key="1">
    <source>
        <dbReference type="SAM" id="MobiDB-lite"/>
    </source>
</evidence>
<protein>
    <submittedName>
        <fullName evidence="3">Putative thiamine transport system substrate-binding protein</fullName>
    </submittedName>
</protein>
<organism evidence="3 4">
    <name type="scientific">Chromohalobacter marismortui</name>
    <dbReference type="NCBI Taxonomy" id="42055"/>
    <lineage>
        <taxon>Bacteria</taxon>
        <taxon>Pseudomonadati</taxon>
        <taxon>Pseudomonadota</taxon>
        <taxon>Gammaproteobacteria</taxon>
        <taxon>Oceanospirillales</taxon>
        <taxon>Halomonadaceae</taxon>
        <taxon>Chromohalobacter</taxon>
    </lineage>
</organism>
<dbReference type="Proteomes" id="UP000295380">
    <property type="component" value="Unassembled WGS sequence"/>
</dbReference>
<evidence type="ECO:0000313" key="4">
    <source>
        <dbReference type="Proteomes" id="UP000295380"/>
    </source>
</evidence>